<reference evidence="2 3" key="1">
    <citation type="submission" date="2016-06" db="EMBL/GenBank/DDBJ databases">
        <title>Genome sequence of endosymbiont of Candidatus Endolucinida thiodiazotropha.</title>
        <authorList>
            <person name="Poehlein A."/>
            <person name="Koenig S."/>
            <person name="Heiden S.E."/>
            <person name="Thuermer A."/>
            <person name="Voget S."/>
            <person name="Daniel R."/>
            <person name="Markert S."/>
            <person name="Gros O."/>
            <person name="Schweder T."/>
        </authorList>
    </citation>
    <scope>NUCLEOTIDE SEQUENCE [LARGE SCALE GENOMIC DNA]</scope>
    <source>
        <strain evidence="2 3">COS</strain>
    </source>
</reference>
<gene>
    <name evidence="2" type="ORF">CODIS_01590</name>
</gene>
<dbReference type="AlphaFoldDB" id="A0A7Z0VR02"/>
<feature type="compositionally biased region" description="Basic and acidic residues" evidence="1">
    <location>
        <begin position="70"/>
        <end position="80"/>
    </location>
</feature>
<organism evidence="2 3">
    <name type="scientific">Candidatus Thiodiazotropha endolucinida</name>
    <dbReference type="NCBI Taxonomy" id="1655433"/>
    <lineage>
        <taxon>Bacteria</taxon>
        <taxon>Pseudomonadati</taxon>
        <taxon>Pseudomonadota</taxon>
        <taxon>Gammaproteobacteria</taxon>
        <taxon>Chromatiales</taxon>
        <taxon>Sedimenticolaceae</taxon>
        <taxon>Candidatus Thiodiazotropha</taxon>
    </lineage>
</organism>
<evidence type="ECO:0000313" key="3">
    <source>
        <dbReference type="Proteomes" id="UP000094769"/>
    </source>
</evidence>
<keyword evidence="3" id="KW-1185">Reference proteome</keyword>
<protein>
    <submittedName>
        <fullName evidence="2">Uncharacterized protein</fullName>
    </submittedName>
</protein>
<dbReference type="RefSeq" id="WP_201258994.1">
    <property type="nucleotide sequence ID" value="NZ_MARB01000001.1"/>
</dbReference>
<sequence length="88" mass="10153">MRSRSIEPYVEAICEKGCQSVREDMRLLSQGIVLPELKDLDEMARKMVLKELRSIMAVYGDGCPVVHPATSEKDEEIQHEYRKKNTSR</sequence>
<dbReference type="Proteomes" id="UP000094769">
    <property type="component" value="Unassembled WGS sequence"/>
</dbReference>
<dbReference type="EMBL" id="MARB01000001">
    <property type="protein sequence ID" value="ODJ89599.1"/>
    <property type="molecule type" value="Genomic_DNA"/>
</dbReference>
<evidence type="ECO:0000256" key="1">
    <source>
        <dbReference type="SAM" id="MobiDB-lite"/>
    </source>
</evidence>
<evidence type="ECO:0000313" key="2">
    <source>
        <dbReference type="EMBL" id="ODJ89599.1"/>
    </source>
</evidence>
<name>A0A7Z0VR02_9GAMM</name>
<comment type="caution">
    <text evidence="2">The sequence shown here is derived from an EMBL/GenBank/DDBJ whole genome shotgun (WGS) entry which is preliminary data.</text>
</comment>
<proteinExistence type="predicted"/>
<feature type="region of interest" description="Disordered" evidence="1">
    <location>
        <begin position="68"/>
        <end position="88"/>
    </location>
</feature>
<accession>A0A7Z0VR02</accession>